<evidence type="ECO:0008006" key="4">
    <source>
        <dbReference type="Google" id="ProtNLM"/>
    </source>
</evidence>
<reference evidence="2 3" key="1">
    <citation type="journal article" date="2009" name="PLoS Genet.">
        <title>Genomic analysis of the basal lineage fungus Rhizopus oryzae reveals a whole-genome duplication.</title>
        <authorList>
            <person name="Ma L.-J."/>
            <person name="Ibrahim A.S."/>
            <person name="Skory C."/>
            <person name="Grabherr M.G."/>
            <person name="Burger G."/>
            <person name="Butler M."/>
            <person name="Elias M."/>
            <person name="Idnurm A."/>
            <person name="Lang B.F."/>
            <person name="Sone T."/>
            <person name="Abe A."/>
            <person name="Calvo S.E."/>
            <person name="Corrochano L.M."/>
            <person name="Engels R."/>
            <person name="Fu J."/>
            <person name="Hansberg W."/>
            <person name="Kim J.-M."/>
            <person name="Kodira C.D."/>
            <person name="Koehrsen M.J."/>
            <person name="Liu B."/>
            <person name="Miranda-Saavedra D."/>
            <person name="O'Leary S."/>
            <person name="Ortiz-Castellanos L."/>
            <person name="Poulter R."/>
            <person name="Rodriguez-Romero J."/>
            <person name="Ruiz-Herrera J."/>
            <person name="Shen Y.-Q."/>
            <person name="Zeng Q."/>
            <person name="Galagan J."/>
            <person name="Birren B.W."/>
            <person name="Cuomo C.A."/>
            <person name="Wickes B.L."/>
        </authorList>
    </citation>
    <scope>NUCLEOTIDE SEQUENCE [LARGE SCALE GENOMIC DNA]</scope>
    <source>
        <strain evidence="3">RA 99-880 / ATCC MYA-4621 / FGSC 9543 / NRRL 43880</strain>
    </source>
</reference>
<sequence length="325" mass="37334">MTSYLKATSLIIFSFSILSVLYYIQPKGTSIYATTVKTDVSSNCSCADDLTLVEHGEHQPVIVPDTMPELASDVLQTIQANRLDNDDLLITVATYDMRFELYNWIAFMKAAKEDRFLILCTDSALYQHLTYAGYKDQAVLISKDWNNSGTVAGILQRLVYLDINPLMLDINQLVLQPRTREYLSTLMHIRWNTQLIVAQDSQSRISSGFIYLMRDSYPVKRLMALLLQTQMDRPDLTLQEAFSKTLDQFPLDLKSGFTLLLDALHFPDGESYFSKNLSKEIGIDPYMVHVNHKTGKERIDLLKEHQLWYADEEHIKQVDQQITNE</sequence>
<dbReference type="STRING" id="246409.I1BPP4"/>
<dbReference type="GeneID" id="93609850"/>
<evidence type="ECO:0000313" key="3">
    <source>
        <dbReference type="Proteomes" id="UP000009138"/>
    </source>
</evidence>
<keyword evidence="1" id="KW-0472">Membrane</keyword>
<dbReference type="Proteomes" id="UP000009138">
    <property type="component" value="Unassembled WGS sequence"/>
</dbReference>
<dbReference type="VEuPathDB" id="FungiDB:RO3G_02878"/>
<keyword evidence="3" id="KW-1185">Reference proteome</keyword>
<dbReference type="eggNOG" id="ENOG502T9W0">
    <property type="taxonomic scope" value="Eukaryota"/>
</dbReference>
<dbReference type="OMA" id="HELYNWI"/>
<keyword evidence="1" id="KW-1133">Transmembrane helix</keyword>
<proteinExistence type="predicted"/>
<dbReference type="OrthoDB" id="540503at2759"/>
<evidence type="ECO:0000313" key="2">
    <source>
        <dbReference type="EMBL" id="EIE78174.1"/>
    </source>
</evidence>
<keyword evidence="1" id="KW-0812">Transmembrane</keyword>
<organism evidence="2 3">
    <name type="scientific">Rhizopus delemar (strain RA 99-880 / ATCC MYA-4621 / FGSC 9543 / NRRL 43880)</name>
    <name type="common">Mucormycosis agent</name>
    <name type="synonym">Rhizopus arrhizus var. delemar</name>
    <dbReference type="NCBI Taxonomy" id="246409"/>
    <lineage>
        <taxon>Eukaryota</taxon>
        <taxon>Fungi</taxon>
        <taxon>Fungi incertae sedis</taxon>
        <taxon>Mucoromycota</taxon>
        <taxon>Mucoromycotina</taxon>
        <taxon>Mucoromycetes</taxon>
        <taxon>Mucorales</taxon>
        <taxon>Mucorineae</taxon>
        <taxon>Rhizopodaceae</taxon>
        <taxon>Rhizopus</taxon>
    </lineage>
</organism>
<dbReference type="RefSeq" id="XP_067513570.1">
    <property type="nucleotide sequence ID" value="XM_067657469.1"/>
</dbReference>
<accession>I1BPP4</accession>
<feature type="transmembrane region" description="Helical" evidence="1">
    <location>
        <begin position="7"/>
        <end position="24"/>
    </location>
</feature>
<name>I1BPP4_RHIO9</name>
<dbReference type="EMBL" id="CH476733">
    <property type="protein sequence ID" value="EIE78174.1"/>
    <property type="molecule type" value="Genomic_DNA"/>
</dbReference>
<protein>
    <recommendedName>
        <fullName evidence="4">Nucleotide-diphospho-sugar transferase domain-containing protein</fullName>
    </recommendedName>
</protein>
<evidence type="ECO:0000256" key="1">
    <source>
        <dbReference type="SAM" id="Phobius"/>
    </source>
</evidence>
<dbReference type="InParanoid" id="I1BPP4"/>
<gene>
    <name evidence="2" type="ORF">RO3G_02878</name>
</gene>
<dbReference type="AlphaFoldDB" id="I1BPP4"/>